<evidence type="ECO:0000313" key="2">
    <source>
        <dbReference type="EMBL" id="OLF06498.1"/>
    </source>
</evidence>
<dbReference type="AlphaFoldDB" id="A0A7Z1AVI9"/>
<feature type="chain" id="PRO_5030537105" evidence="1">
    <location>
        <begin position="23"/>
        <end position="283"/>
    </location>
</feature>
<dbReference type="EMBL" id="MSIF01000021">
    <property type="protein sequence ID" value="OLF06498.1"/>
    <property type="molecule type" value="Genomic_DNA"/>
</dbReference>
<sequence length="283" mass="30620">MKRLAVLTLAFALALPAAPAAADTPTSCAVTLDCTAEDINRMTMNERLTFVRAMQSGHGAELGVSDSWRNIEGVITFFRDKGLGAPGTWVSYVDAGIVEGIERGLAIARDPSADDFGNPGSQLWADYITGSHPNRAAHDRAWSLAEQASTEHGVALAEGHGQYATAVEERFYLFSETYRWALRNRPVGLDLLLVYGWLIDPGLAGQRIPFYDWFTDVRESAPSYRGCEMAYGFAQLHPIEGVFGFAGLFLSYVTSLFEAYSAEGVPTPAGQHPPRPVGSGPNG</sequence>
<keyword evidence="3" id="KW-1185">Reference proteome</keyword>
<accession>A0A7Z1AVI9</accession>
<comment type="caution">
    <text evidence="2">The sequence shown here is derived from an EMBL/GenBank/DDBJ whole genome shotgun (WGS) entry which is preliminary data.</text>
</comment>
<proteinExistence type="predicted"/>
<evidence type="ECO:0000256" key="1">
    <source>
        <dbReference type="SAM" id="SignalP"/>
    </source>
</evidence>
<name>A0A7Z1AVI9_9PSEU</name>
<dbReference type="Proteomes" id="UP000185696">
    <property type="component" value="Unassembled WGS sequence"/>
</dbReference>
<evidence type="ECO:0000313" key="3">
    <source>
        <dbReference type="Proteomes" id="UP000185696"/>
    </source>
</evidence>
<protein>
    <submittedName>
        <fullName evidence="2">Uncharacterized protein</fullName>
    </submittedName>
</protein>
<reference evidence="2 3" key="1">
    <citation type="submission" date="2016-12" db="EMBL/GenBank/DDBJ databases">
        <title>The draft genome sequence of Actinophytocola xinjiangensis.</title>
        <authorList>
            <person name="Wang W."/>
            <person name="Yuan L."/>
        </authorList>
    </citation>
    <scope>NUCLEOTIDE SEQUENCE [LARGE SCALE GENOMIC DNA]</scope>
    <source>
        <strain evidence="2 3">CGMCC 4.4663</strain>
    </source>
</reference>
<feature type="signal peptide" evidence="1">
    <location>
        <begin position="1"/>
        <end position="22"/>
    </location>
</feature>
<dbReference type="RefSeq" id="WP_075136679.1">
    <property type="nucleotide sequence ID" value="NZ_MSIF01000021.1"/>
</dbReference>
<gene>
    <name evidence="2" type="ORF">BLA60_31520</name>
</gene>
<organism evidence="2 3">
    <name type="scientific">Actinophytocola xinjiangensis</name>
    <dbReference type="NCBI Taxonomy" id="485602"/>
    <lineage>
        <taxon>Bacteria</taxon>
        <taxon>Bacillati</taxon>
        <taxon>Actinomycetota</taxon>
        <taxon>Actinomycetes</taxon>
        <taxon>Pseudonocardiales</taxon>
        <taxon>Pseudonocardiaceae</taxon>
    </lineage>
</organism>
<keyword evidence="1" id="KW-0732">Signal</keyword>